<dbReference type="AlphaFoldDB" id="A0A1H9NDX3"/>
<dbReference type="Proteomes" id="UP000199687">
    <property type="component" value="Unassembled WGS sequence"/>
</dbReference>
<dbReference type="EMBL" id="FOGL01000003">
    <property type="protein sequence ID" value="SER33937.1"/>
    <property type="molecule type" value="Genomic_DNA"/>
</dbReference>
<protein>
    <submittedName>
        <fullName evidence="2">Uncharacterized protein</fullName>
    </submittedName>
</protein>
<accession>A0A1H9NDX3</accession>
<proteinExistence type="predicted"/>
<sequence>MLNVLLFWSISAFFFYIEIKRLSKLKLRKDLIFFLTTMTLAVILISLGLFGIKFPYIVSMVEAVTKPVSDPIGQWLKSYRENGG</sequence>
<feature type="transmembrane region" description="Helical" evidence="1">
    <location>
        <begin position="31"/>
        <end position="52"/>
    </location>
</feature>
<keyword evidence="1" id="KW-0472">Membrane</keyword>
<dbReference type="STRING" id="531814.SAMN04487944_10386"/>
<reference evidence="2 3" key="1">
    <citation type="submission" date="2016-10" db="EMBL/GenBank/DDBJ databases">
        <authorList>
            <person name="de Groot N.N."/>
        </authorList>
    </citation>
    <scope>NUCLEOTIDE SEQUENCE [LARGE SCALE GENOMIC DNA]</scope>
    <source>
        <strain evidence="2 3">CGMCC 1.7727</strain>
    </source>
</reference>
<feature type="transmembrane region" description="Helical" evidence="1">
    <location>
        <begin position="6"/>
        <end position="22"/>
    </location>
</feature>
<keyword evidence="1" id="KW-0812">Transmembrane</keyword>
<dbReference type="RefSeq" id="WP_089739573.1">
    <property type="nucleotide sequence ID" value="NZ_FOGL01000003.1"/>
</dbReference>
<name>A0A1H9NDX3_9BACI</name>
<evidence type="ECO:0000313" key="2">
    <source>
        <dbReference type="EMBL" id="SER33937.1"/>
    </source>
</evidence>
<evidence type="ECO:0000256" key="1">
    <source>
        <dbReference type="SAM" id="Phobius"/>
    </source>
</evidence>
<evidence type="ECO:0000313" key="3">
    <source>
        <dbReference type="Proteomes" id="UP000199687"/>
    </source>
</evidence>
<dbReference type="OrthoDB" id="2440830at2"/>
<keyword evidence="1" id="KW-1133">Transmembrane helix</keyword>
<gene>
    <name evidence="2" type="ORF">SAMN04487944_10386</name>
</gene>
<keyword evidence="3" id="KW-1185">Reference proteome</keyword>
<organism evidence="2 3">
    <name type="scientific">Gracilibacillus ureilyticus</name>
    <dbReference type="NCBI Taxonomy" id="531814"/>
    <lineage>
        <taxon>Bacteria</taxon>
        <taxon>Bacillati</taxon>
        <taxon>Bacillota</taxon>
        <taxon>Bacilli</taxon>
        <taxon>Bacillales</taxon>
        <taxon>Bacillaceae</taxon>
        <taxon>Gracilibacillus</taxon>
    </lineage>
</organism>